<dbReference type="STRING" id="81985.R0GZK1"/>
<accession>R0GZK1</accession>
<keyword evidence="2" id="KW-1185">Reference proteome</keyword>
<proteinExistence type="predicted"/>
<reference evidence="2" key="1">
    <citation type="journal article" date="2013" name="Nat. Genet.">
        <title>The Capsella rubella genome and the genomic consequences of rapid mating system evolution.</title>
        <authorList>
            <person name="Slotte T."/>
            <person name="Hazzouri K.M."/>
            <person name="Agren J.A."/>
            <person name="Koenig D."/>
            <person name="Maumus F."/>
            <person name="Guo Y.L."/>
            <person name="Steige K."/>
            <person name="Platts A.E."/>
            <person name="Escobar J.S."/>
            <person name="Newman L.K."/>
            <person name="Wang W."/>
            <person name="Mandakova T."/>
            <person name="Vello E."/>
            <person name="Smith L.M."/>
            <person name="Henz S.R."/>
            <person name="Steffen J."/>
            <person name="Takuno S."/>
            <person name="Brandvain Y."/>
            <person name="Coop G."/>
            <person name="Andolfatto P."/>
            <person name="Hu T.T."/>
            <person name="Blanchette M."/>
            <person name="Clark R.M."/>
            <person name="Quesneville H."/>
            <person name="Nordborg M."/>
            <person name="Gaut B.S."/>
            <person name="Lysak M.A."/>
            <person name="Jenkins J."/>
            <person name="Grimwood J."/>
            <person name="Chapman J."/>
            <person name="Prochnik S."/>
            <person name="Shu S."/>
            <person name="Rokhsar D."/>
            <person name="Schmutz J."/>
            <person name="Weigel D."/>
            <person name="Wright S.I."/>
        </authorList>
    </citation>
    <scope>NUCLEOTIDE SEQUENCE [LARGE SCALE GENOMIC DNA]</scope>
    <source>
        <strain evidence="2">cv. Monte Gargano</strain>
    </source>
</reference>
<gene>
    <name evidence="1" type="ORF">CARUB_v10006138mg</name>
</gene>
<dbReference type="eggNOG" id="KOG0925">
    <property type="taxonomic scope" value="Eukaryota"/>
</dbReference>
<sequence>MCEPLGENACCKIKPCKLSSECSDLDDSAPRSFELLDNEGNLTKTREIMSEFPLDPKMAKMLIVNLEFNCSSEVLSVSAMVSENV</sequence>
<dbReference type="Proteomes" id="UP000029121">
    <property type="component" value="Unassembled WGS sequence"/>
</dbReference>
<dbReference type="AlphaFoldDB" id="R0GZK1"/>
<evidence type="ECO:0000313" key="2">
    <source>
        <dbReference type="Proteomes" id="UP000029121"/>
    </source>
</evidence>
<dbReference type="Pfam" id="PF21010">
    <property type="entry name" value="HA2_C"/>
    <property type="match status" value="1"/>
</dbReference>
<dbReference type="Gene3D" id="1.20.120.1080">
    <property type="match status" value="1"/>
</dbReference>
<dbReference type="EMBL" id="KB870811">
    <property type="protein sequence ID" value="EOA17750.1"/>
    <property type="molecule type" value="Genomic_DNA"/>
</dbReference>
<name>R0GZK1_9BRAS</name>
<organism evidence="1 2">
    <name type="scientific">Capsella rubella</name>
    <dbReference type="NCBI Taxonomy" id="81985"/>
    <lineage>
        <taxon>Eukaryota</taxon>
        <taxon>Viridiplantae</taxon>
        <taxon>Streptophyta</taxon>
        <taxon>Embryophyta</taxon>
        <taxon>Tracheophyta</taxon>
        <taxon>Spermatophyta</taxon>
        <taxon>Magnoliopsida</taxon>
        <taxon>eudicotyledons</taxon>
        <taxon>Gunneridae</taxon>
        <taxon>Pentapetalae</taxon>
        <taxon>rosids</taxon>
        <taxon>malvids</taxon>
        <taxon>Brassicales</taxon>
        <taxon>Brassicaceae</taxon>
        <taxon>Camelineae</taxon>
        <taxon>Capsella</taxon>
    </lineage>
</organism>
<protein>
    <submittedName>
        <fullName evidence="1">Uncharacterized protein</fullName>
    </submittedName>
</protein>
<evidence type="ECO:0000313" key="1">
    <source>
        <dbReference type="EMBL" id="EOA17750.1"/>
    </source>
</evidence>